<sequence>SPEMEQFAKELKHKRITLGFTQADVGLALGVLYGGLGGPGCEAGVLGRAGPAGGGGGIQGGGGGPRIPGSG</sequence>
<proteinExistence type="predicted"/>
<feature type="region of interest" description="Disordered" evidence="7">
    <location>
        <begin position="52"/>
        <end position="71"/>
    </location>
</feature>
<dbReference type="Proteomes" id="UP000694393">
    <property type="component" value="Unplaced"/>
</dbReference>
<protein>
    <recommendedName>
        <fullName evidence="8">POU-specific domain-containing protein</fullName>
    </recommendedName>
</protein>
<reference evidence="9" key="2">
    <citation type="submission" date="2025-09" db="UniProtKB">
        <authorList>
            <consortium name="Ensembl"/>
        </authorList>
    </citation>
    <scope>IDENTIFICATION</scope>
</reference>
<dbReference type="Ensembl" id="ENSPCET00000014674.1">
    <property type="protein sequence ID" value="ENSPCEP00000014152.1"/>
    <property type="gene ID" value="ENSPCEG00000011120.1"/>
</dbReference>
<keyword evidence="4" id="KW-0371">Homeobox</keyword>
<keyword evidence="10" id="KW-1185">Reference proteome</keyword>
<name>A0A8C8S334_9SAUR</name>
<dbReference type="InterPro" id="IPR010982">
    <property type="entry name" value="Lambda_DNA-bd_dom_sf"/>
</dbReference>
<keyword evidence="6" id="KW-0539">Nucleus</keyword>
<dbReference type="PANTHER" id="PTHR11636:SF125">
    <property type="entry name" value="POU DOMAIN, CLASS 3, TRANSCRIPTION FACTOR 3"/>
    <property type="match status" value="1"/>
</dbReference>
<evidence type="ECO:0000256" key="6">
    <source>
        <dbReference type="ARBA" id="ARBA00023242"/>
    </source>
</evidence>
<dbReference type="PROSITE" id="PS51179">
    <property type="entry name" value="POU_3"/>
    <property type="match status" value="1"/>
</dbReference>
<dbReference type="GO" id="GO:0000981">
    <property type="term" value="F:DNA-binding transcription factor activity, RNA polymerase II-specific"/>
    <property type="evidence" value="ECO:0007669"/>
    <property type="project" value="TreeGrafter"/>
</dbReference>
<comment type="subcellular location">
    <subcellularLocation>
        <location evidence="1">Nucleus</location>
    </subcellularLocation>
</comment>
<evidence type="ECO:0000256" key="4">
    <source>
        <dbReference type="ARBA" id="ARBA00023155"/>
    </source>
</evidence>
<evidence type="ECO:0000259" key="8">
    <source>
        <dbReference type="PROSITE" id="PS51179"/>
    </source>
</evidence>
<accession>A0A8C8S334</accession>
<feature type="domain" description="POU-specific" evidence="8">
    <location>
        <begin position="1"/>
        <end position="71"/>
    </location>
</feature>
<dbReference type="InterPro" id="IPR050255">
    <property type="entry name" value="POU_domain_TF"/>
</dbReference>
<dbReference type="SUPFAM" id="SSF47413">
    <property type="entry name" value="lambda repressor-like DNA-binding domains"/>
    <property type="match status" value="1"/>
</dbReference>
<dbReference type="GO" id="GO:0005634">
    <property type="term" value="C:nucleus"/>
    <property type="evidence" value="ECO:0007669"/>
    <property type="project" value="UniProtKB-SubCell"/>
</dbReference>
<evidence type="ECO:0000256" key="7">
    <source>
        <dbReference type="SAM" id="MobiDB-lite"/>
    </source>
</evidence>
<organism evidence="9 10">
    <name type="scientific">Pelusios castaneus</name>
    <name type="common">West African mud turtle</name>
    <dbReference type="NCBI Taxonomy" id="367368"/>
    <lineage>
        <taxon>Eukaryota</taxon>
        <taxon>Metazoa</taxon>
        <taxon>Chordata</taxon>
        <taxon>Craniata</taxon>
        <taxon>Vertebrata</taxon>
        <taxon>Euteleostomi</taxon>
        <taxon>Archelosauria</taxon>
        <taxon>Testudinata</taxon>
        <taxon>Testudines</taxon>
        <taxon>Pleurodira</taxon>
        <taxon>Pelomedusidae</taxon>
        <taxon>Pelusios</taxon>
    </lineage>
</organism>
<reference evidence="9" key="1">
    <citation type="submission" date="2025-08" db="UniProtKB">
        <authorList>
            <consortium name="Ensembl"/>
        </authorList>
    </citation>
    <scope>IDENTIFICATION</scope>
</reference>
<evidence type="ECO:0000313" key="10">
    <source>
        <dbReference type="Proteomes" id="UP000694393"/>
    </source>
</evidence>
<dbReference type="PROSITE" id="PS00035">
    <property type="entry name" value="POU_1"/>
    <property type="match status" value="1"/>
</dbReference>
<keyword evidence="3" id="KW-0238">DNA-binding</keyword>
<keyword evidence="2" id="KW-0805">Transcription regulation</keyword>
<dbReference type="AlphaFoldDB" id="A0A8C8S334"/>
<dbReference type="PANTHER" id="PTHR11636">
    <property type="entry name" value="POU DOMAIN"/>
    <property type="match status" value="1"/>
</dbReference>
<evidence type="ECO:0000256" key="2">
    <source>
        <dbReference type="ARBA" id="ARBA00023015"/>
    </source>
</evidence>
<dbReference type="GO" id="GO:0000978">
    <property type="term" value="F:RNA polymerase II cis-regulatory region sequence-specific DNA binding"/>
    <property type="evidence" value="ECO:0007669"/>
    <property type="project" value="TreeGrafter"/>
</dbReference>
<dbReference type="InterPro" id="IPR000327">
    <property type="entry name" value="POU_dom"/>
</dbReference>
<evidence type="ECO:0000313" key="9">
    <source>
        <dbReference type="Ensembl" id="ENSPCEP00000014152.1"/>
    </source>
</evidence>
<evidence type="ECO:0000256" key="3">
    <source>
        <dbReference type="ARBA" id="ARBA00023125"/>
    </source>
</evidence>
<evidence type="ECO:0000256" key="1">
    <source>
        <dbReference type="ARBA" id="ARBA00004123"/>
    </source>
</evidence>
<keyword evidence="5" id="KW-0804">Transcription</keyword>
<dbReference type="Gene3D" id="1.10.260.40">
    <property type="entry name" value="lambda repressor-like DNA-binding domains"/>
    <property type="match status" value="1"/>
</dbReference>
<dbReference type="Pfam" id="PF00157">
    <property type="entry name" value="Pou"/>
    <property type="match status" value="1"/>
</dbReference>
<evidence type="ECO:0000256" key="5">
    <source>
        <dbReference type="ARBA" id="ARBA00023163"/>
    </source>
</evidence>